<gene>
    <name evidence="2" type="ORF">H8R23_09440</name>
</gene>
<feature type="signal peptide" evidence="1">
    <location>
        <begin position="1"/>
        <end position="18"/>
    </location>
</feature>
<keyword evidence="3" id="KW-1185">Reference proteome</keyword>
<protein>
    <submittedName>
        <fullName evidence="2">Membrane metalloprotease</fullName>
    </submittedName>
</protein>
<dbReference type="RefSeq" id="WP_187010210.1">
    <property type="nucleotide sequence ID" value="NZ_JACRUI010000003.1"/>
</dbReference>
<dbReference type="SUPFAM" id="SSF55486">
    <property type="entry name" value="Metalloproteases ('zincins'), catalytic domain"/>
    <property type="match status" value="1"/>
</dbReference>
<accession>A0ABR7J7Y6</accession>
<evidence type="ECO:0000313" key="2">
    <source>
        <dbReference type="EMBL" id="MBC5841630.1"/>
    </source>
</evidence>
<keyword evidence="2" id="KW-0378">Hydrolase</keyword>
<name>A0ABR7J7Y6_9FLAO</name>
<dbReference type="PROSITE" id="PS51257">
    <property type="entry name" value="PROKAR_LIPOPROTEIN"/>
    <property type="match status" value="1"/>
</dbReference>
<keyword evidence="2" id="KW-0645">Protease</keyword>
<dbReference type="GO" id="GO:0008237">
    <property type="term" value="F:metallopeptidase activity"/>
    <property type="evidence" value="ECO:0007669"/>
    <property type="project" value="UniProtKB-KW"/>
</dbReference>
<reference evidence="2 3" key="1">
    <citation type="submission" date="2020-08" db="EMBL/GenBank/DDBJ databases">
        <title>Description of novel Flavobacterium F-380 isolate.</title>
        <authorList>
            <person name="Saticioglu I.B."/>
            <person name="Duman M."/>
            <person name="Altun S."/>
        </authorList>
    </citation>
    <scope>NUCLEOTIDE SEQUENCE [LARGE SCALE GENOMIC DNA]</scope>
    <source>
        <strain evidence="2 3">F-380</strain>
    </source>
</reference>
<organism evidence="2 3">
    <name type="scientific">Flavobacterium kayseriense</name>
    <dbReference type="NCBI Taxonomy" id="2764714"/>
    <lineage>
        <taxon>Bacteria</taxon>
        <taxon>Pseudomonadati</taxon>
        <taxon>Bacteroidota</taxon>
        <taxon>Flavobacteriia</taxon>
        <taxon>Flavobacteriales</taxon>
        <taxon>Flavobacteriaceae</taxon>
        <taxon>Flavobacterium</taxon>
    </lineage>
</organism>
<evidence type="ECO:0000313" key="3">
    <source>
        <dbReference type="Proteomes" id="UP000629963"/>
    </source>
</evidence>
<keyword evidence="2" id="KW-0482">Metalloprotease</keyword>
<dbReference type="Proteomes" id="UP000629963">
    <property type="component" value="Unassembled WGS sequence"/>
</dbReference>
<dbReference type="EMBL" id="JACRUJ010000003">
    <property type="protein sequence ID" value="MBC5841630.1"/>
    <property type="molecule type" value="Genomic_DNA"/>
</dbReference>
<proteinExistence type="predicted"/>
<dbReference type="Gene3D" id="3.40.390.10">
    <property type="entry name" value="Collagenase (Catalytic Domain)"/>
    <property type="match status" value="1"/>
</dbReference>
<sequence length="256" mass="27738">MKKLIVVLFLVLSISCSKDDNVGEMASNGFTVSNNKKATGSSAYDLLSDNIFKSMVIEVVYVQGFEPTTAAINDFVAFLNNRTFKPQGITVVKRAIPSPGKATYTTTDIIAIEDANRTKYNTADQIAVWLFFTDGASDGDSGNNFVIGTAYRNTSIVIFEETVQSLTNSPLKPNRSLVESTVVNHEFGHILGLTNLGTTMQTDHEDKDHPKHCITQTCLMFWQAESSSGMMNMLSGGSAPTLDAQCLADLKANGGK</sequence>
<evidence type="ECO:0000256" key="1">
    <source>
        <dbReference type="SAM" id="SignalP"/>
    </source>
</evidence>
<keyword evidence="1" id="KW-0732">Signal</keyword>
<dbReference type="InterPro" id="IPR024079">
    <property type="entry name" value="MetalloPept_cat_dom_sf"/>
</dbReference>
<comment type="caution">
    <text evidence="2">The sequence shown here is derived from an EMBL/GenBank/DDBJ whole genome shotgun (WGS) entry which is preliminary data.</text>
</comment>
<feature type="chain" id="PRO_5047445202" evidence="1">
    <location>
        <begin position="19"/>
        <end position="256"/>
    </location>
</feature>